<dbReference type="Gene3D" id="2.60.40.150">
    <property type="entry name" value="C2 domain"/>
    <property type="match status" value="1"/>
</dbReference>
<accession>A0A6A0GXZ4</accession>
<sequence>MLSLCYLPTAGRLTVTVIKMRRLRALDITGSSGESRHHRLLCSKKRHWKMTIFVSGSAGASIRSRNLYSSTDPYVKVIVMCQGRRIKKKKTSVKKATLDPVYNESLVFDVPNENVDDVTLLVKVIDYDRLGANELLGAVVIGSAALGLGREHWQEMLECPRRPVAQWYPLLDSVPDNLPTSPLRGKLSSCSSNN</sequence>
<dbReference type="GO" id="GO:0005544">
    <property type="term" value="F:calcium-dependent phospholipid binding"/>
    <property type="evidence" value="ECO:0007669"/>
    <property type="project" value="TreeGrafter"/>
</dbReference>
<dbReference type="InterPro" id="IPR035892">
    <property type="entry name" value="C2_domain_sf"/>
</dbReference>
<dbReference type="SUPFAM" id="SSF49562">
    <property type="entry name" value="C2 domain (Calcium/lipid-binding domain, CaLB)"/>
    <property type="match status" value="1"/>
</dbReference>
<dbReference type="GO" id="GO:0001786">
    <property type="term" value="F:phosphatidylserine binding"/>
    <property type="evidence" value="ECO:0007669"/>
    <property type="project" value="TreeGrafter"/>
</dbReference>
<dbReference type="AlphaFoldDB" id="A0A6A0GXZ4"/>
<feature type="domain" description="C2" evidence="1">
    <location>
        <begin position="1"/>
        <end position="168"/>
    </location>
</feature>
<dbReference type="PANTHER" id="PTHR10024">
    <property type="entry name" value="SYNAPTOTAGMIN"/>
    <property type="match status" value="1"/>
</dbReference>
<reference evidence="2" key="3">
    <citation type="submission" date="2019-06" db="EMBL/GenBank/DDBJ databases">
        <authorList>
            <person name="Poynton C."/>
            <person name="Hasenbein S."/>
            <person name="Benoit J.B."/>
            <person name="Sepulveda M.S."/>
            <person name="Poelchau M.F."/>
            <person name="Murali S.C."/>
            <person name="Chen S."/>
            <person name="Glastad K.M."/>
            <person name="Werren J.H."/>
            <person name="Vineis J.H."/>
            <person name="Bowen J.L."/>
            <person name="Friedrich M."/>
            <person name="Jones J."/>
            <person name="Robertson H.M."/>
            <person name="Feyereisen R."/>
            <person name="Mechler-Hickson A."/>
            <person name="Mathers N."/>
            <person name="Lee C.E."/>
            <person name="Colbourne J.K."/>
            <person name="Biales A."/>
            <person name="Johnston J.S."/>
            <person name="Wellborn G.A."/>
            <person name="Rosendale A.J."/>
            <person name="Cridge A.G."/>
            <person name="Munoz-Torres M.C."/>
            <person name="Bain P.A."/>
            <person name="Manny A.R."/>
            <person name="Major K.M."/>
            <person name="Lambert F.N."/>
            <person name="Vulpe C.D."/>
            <person name="Tuck P."/>
            <person name="Blalock B.J."/>
            <person name="Lin Y.-Y."/>
            <person name="Smith M.E."/>
            <person name="Ochoa-Acuna H."/>
            <person name="Chen M.-J.M."/>
            <person name="Childers C.P."/>
            <person name="Qu J."/>
            <person name="Dugan S."/>
            <person name="Lee S.L."/>
            <person name="Chao H."/>
            <person name="Dinh H."/>
            <person name="Han Y."/>
            <person name="Doddapaneni H."/>
            <person name="Worley K.C."/>
            <person name="Muzny D.M."/>
            <person name="Gibbs R.A."/>
            <person name="Richards S."/>
        </authorList>
    </citation>
    <scope>NUCLEOTIDE SEQUENCE</scope>
    <source>
        <strain evidence="2">HAZT.00-mixed</strain>
        <tissue evidence="2">Whole organism</tissue>
    </source>
</reference>
<dbReference type="PROSITE" id="PS50004">
    <property type="entry name" value="C2"/>
    <property type="match status" value="1"/>
</dbReference>
<evidence type="ECO:0000259" key="1">
    <source>
        <dbReference type="PROSITE" id="PS50004"/>
    </source>
</evidence>
<reference evidence="2" key="1">
    <citation type="submission" date="2014-08" db="EMBL/GenBank/DDBJ databases">
        <authorList>
            <person name="Murali S."/>
            <person name="Richards S."/>
            <person name="Bandaranaike D."/>
            <person name="Bellair M."/>
            <person name="Blankenburg K."/>
            <person name="Chao H."/>
            <person name="Dinh H."/>
            <person name="Doddapaneni H."/>
            <person name="Dugan-Rocha S."/>
            <person name="Elkadiri S."/>
            <person name="Gnanaolivu R."/>
            <person name="Hughes D."/>
            <person name="Lee S."/>
            <person name="Li M."/>
            <person name="Ming W."/>
            <person name="Munidasa M."/>
            <person name="Muniz J."/>
            <person name="Nguyen L."/>
            <person name="Osuji N."/>
            <person name="Pu L.-L."/>
            <person name="Puazo M."/>
            <person name="Skinner E."/>
            <person name="Qu C."/>
            <person name="Quiroz J."/>
            <person name="Raj R."/>
            <person name="Weissenberger G."/>
            <person name="Xin Y."/>
            <person name="Zou X."/>
            <person name="Han Y."/>
            <person name="Worley K."/>
            <person name="Muzny D."/>
            <person name="Gibbs R."/>
        </authorList>
    </citation>
    <scope>NUCLEOTIDE SEQUENCE</scope>
    <source>
        <strain evidence="2">HAZT.00-mixed</strain>
        <tissue evidence="2">Whole organism</tissue>
    </source>
</reference>
<dbReference type="PANTHER" id="PTHR10024:SF374">
    <property type="entry name" value="C2 DOMAIN-CONTAINING PROTEIN"/>
    <property type="match status" value="1"/>
</dbReference>
<gene>
    <name evidence="2" type="ORF">HAZT_HAZT009795</name>
</gene>
<dbReference type="Pfam" id="PF00168">
    <property type="entry name" value="C2"/>
    <property type="match status" value="1"/>
</dbReference>
<dbReference type="InterPro" id="IPR000008">
    <property type="entry name" value="C2_dom"/>
</dbReference>
<dbReference type="GO" id="GO:0000149">
    <property type="term" value="F:SNARE binding"/>
    <property type="evidence" value="ECO:0007669"/>
    <property type="project" value="TreeGrafter"/>
</dbReference>
<dbReference type="EMBL" id="JQDR03012910">
    <property type="protein sequence ID" value="KAA0190410.1"/>
    <property type="molecule type" value="Genomic_DNA"/>
</dbReference>
<dbReference type="GO" id="GO:0005886">
    <property type="term" value="C:plasma membrane"/>
    <property type="evidence" value="ECO:0007669"/>
    <property type="project" value="TreeGrafter"/>
</dbReference>
<dbReference type="GO" id="GO:0030276">
    <property type="term" value="F:clathrin binding"/>
    <property type="evidence" value="ECO:0007669"/>
    <property type="project" value="TreeGrafter"/>
</dbReference>
<dbReference type="GO" id="GO:0017156">
    <property type="term" value="P:calcium-ion regulated exocytosis"/>
    <property type="evidence" value="ECO:0007669"/>
    <property type="project" value="TreeGrafter"/>
</dbReference>
<protein>
    <recommendedName>
        <fullName evidence="1">C2 domain-containing protein</fullName>
    </recommendedName>
</protein>
<comment type="caution">
    <text evidence="2">The sequence shown here is derived from an EMBL/GenBank/DDBJ whole genome shotgun (WGS) entry which is preliminary data.</text>
</comment>
<reference evidence="2" key="2">
    <citation type="journal article" date="2018" name="Environ. Sci. Technol.">
        <title>The Toxicogenome of Hyalella azteca: A Model for Sediment Ecotoxicology and Evolutionary Toxicology.</title>
        <authorList>
            <person name="Poynton H.C."/>
            <person name="Hasenbein S."/>
            <person name="Benoit J.B."/>
            <person name="Sepulveda M.S."/>
            <person name="Poelchau M.F."/>
            <person name="Hughes D.S.T."/>
            <person name="Murali S.C."/>
            <person name="Chen S."/>
            <person name="Glastad K.M."/>
            <person name="Goodisman M.A.D."/>
            <person name="Werren J.H."/>
            <person name="Vineis J.H."/>
            <person name="Bowen J.L."/>
            <person name="Friedrich M."/>
            <person name="Jones J."/>
            <person name="Robertson H.M."/>
            <person name="Feyereisen R."/>
            <person name="Mechler-Hickson A."/>
            <person name="Mathers N."/>
            <person name="Lee C.E."/>
            <person name="Colbourne J.K."/>
            <person name="Biales A."/>
            <person name="Johnston J.S."/>
            <person name="Wellborn G.A."/>
            <person name="Rosendale A.J."/>
            <person name="Cridge A.G."/>
            <person name="Munoz-Torres M.C."/>
            <person name="Bain P.A."/>
            <person name="Manny A.R."/>
            <person name="Major K.M."/>
            <person name="Lambert F.N."/>
            <person name="Vulpe C.D."/>
            <person name="Tuck P."/>
            <person name="Blalock B.J."/>
            <person name="Lin Y.Y."/>
            <person name="Smith M.E."/>
            <person name="Ochoa-Acuna H."/>
            <person name="Chen M.M."/>
            <person name="Childers C.P."/>
            <person name="Qu J."/>
            <person name="Dugan S."/>
            <person name="Lee S.L."/>
            <person name="Chao H."/>
            <person name="Dinh H."/>
            <person name="Han Y."/>
            <person name="Doddapaneni H."/>
            <person name="Worley K.C."/>
            <person name="Muzny D.M."/>
            <person name="Gibbs R.A."/>
            <person name="Richards S."/>
        </authorList>
    </citation>
    <scope>NUCLEOTIDE SEQUENCE</scope>
    <source>
        <strain evidence="2">HAZT.00-mixed</strain>
        <tissue evidence="2">Whole organism</tissue>
    </source>
</reference>
<dbReference type="SMART" id="SM00239">
    <property type="entry name" value="C2"/>
    <property type="match status" value="1"/>
</dbReference>
<organism evidence="2">
    <name type="scientific">Hyalella azteca</name>
    <name type="common">Amphipod</name>
    <dbReference type="NCBI Taxonomy" id="294128"/>
    <lineage>
        <taxon>Eukaryota</taxon>
        <taxon>Metazoa</taxon>
        <taxon>Ecdysozoa</taxon>
        <taxon>Arthropoda</taxon>
        <taxon>Crustacea</taxon>
        <taxon>Multicrustacea</taxon>
        <taxon>Malacostraca</taxon>
        <taxon>Eumalacostraca</taxon>
        <taxon>Peracarida</taxon>
        <taxon>Amphipoda</taxon>
        <taxon>Senticaudata</taxon>
        <taxon>Talitrida</taxon>
        <taxon>Talitroidea</taxon>
        <taxon>Hyalellidae</taxon>
        <taxon>Hyalella</taxon>
    </lineage>
</organism>
<proteinExistence type="predicted"/>
<evidence type="ECO:0000313" key="2">
    <source>
        <dbReference type="EMBL" id="KAA0190410.1"/>
    </source>
</evidence>
<dbReference type="OrthoDB" id="67700at2759"/>
<name>A0A6A0GXZ4_HYAAZ</name>
<dbReference type="PRINTS" id="PR00360">
    <property type="entry name" value="C2DOMAIN"/>
</dbReference>
<dbReference type="Proteomes" id="UP000711488">
    <property type="component" value="Unassembled WGS sequence"/>
</dbReference>
<dbReference type="GO" id="GO:0070382">
    <property type="term" value="C:exocytic vesicle"/>
    <property type="evidence" value="ECO:0007669"/>
    <property type="project" value="TreeGrafter"/>
</dbReference>
<dbReference type="GO" id="GO:0005509">
    <property type="term" value="F:calcium ion binding"/>
    <property type="evidence" value="ECO:0007669"/>
    <property type="project" value="TreeGrafter"/>
</dbReference>